<name>C1BT08_LEPSM</name>
<reference evidence="2" key="1">
    <citation type="submission" date="2009-06" db="EMBL/GenBank/DDBJ databases">
        <title>Lepeophtheirus salmonis ESTs and full-length cDNAs.</title>
        <authorList>
            <person name="Yasuike M."/>
            <person name="von Schalburg K."/>
            <person name="Cooper G."/>
            <person name="Leong J."/>
            <person name="Jones S.R.M."/>
            <person name="Koop B.F."/>
        </authorList>
    </citation>
    <scope>NUCLEOTIDE SEQUENCE</scope>
    <source>
        <strain evidence="2">Pacific form</strain>
        <tissue evidence="2">Whole</tissue>
    </source>
</reference>
<dbReference type="PANTHER" id="PTHR21275:SF1">
    <property type="entry name" value="RWD DOMAIN-CONTAINING PROTEIN 4"/>
    <property type="match status" value="1"/>
</dbReference>
<organism evidence="2">
    <name type="scientific">Lepeophtheirus salmonis</name>
    <name type="common">Salmon louse</name>
    <name type="synonym">Caligus salmonis</name>
    <dbReference type="NCBI Taxonomy" id="72036"/>
    <lineage>
        <taxon>Eukaryota</taxon>
        <taxon>Metazoa</taxon>
        <taxon>Ecdysozoa</taxon>
        <taxon>Arthropoda</taxon>
        <taxon>Crustacea</taxon>
        <taxon>Multicrustacea</taxon>
        <taxon>Hexanauplia</taxon>
        <taxon>Copepoda</taxon>
        <taxon>Siphonostomatoida</taxon>
        <taxon>Caligidae</taxon>
        <taxon>Lepeophtheirus</taxon>
    </lineage>
</organism>
<accession>C1BT08</accession>
<protein>
    <submittedName>
        <fullName evidence="2">RWD domain-containing protein 4A</fullName>
    </submittedName>
</protein>
<dbReference type="SMART" id="SM00591">
    <property type="entry name" value="RWD"/>
    <property type="match status" value="1"/>
</dbReference>
<evidence type="ECO:0000259" key="1">
    <source>
        <dbReference type="PROSITE" id="PS50908"/>
    </source>
</evidence>
<dbReference type="Pfam" id="PF05773">
    <property type="entry name" value="RWD"/>
    <property type="match status" value="1"/>
</dbReference>
<dbReference type="PANTHER" id="PTHR21275">
    <property type="entry name" value="RWD DOMAIN-CONTAINING PROTEIN 4"/>
    <property type="match status" value="1"/>
</dbReference>
<dbReference type="PROSITE" id="PS50908">
    <property type="entry name" value="RWD"/>
    <property type="match status" value="1"/>
</dbReference>
<dbReference type="Gene3D" id="3.10.110.10">
    <property type="entry name" value="Ubiquitin Conjugating Enzyme"/>
    <property type="match status" value="1"/>
</dbReference>
<dbReference type="InterPro" id="IPR006575">
    <property type="entry name" value="RWD_dom"/>
</dbReference>
<dbReference type="CDD" id="cd23817">
    <property type="entry name" value="RWD-RWDD4"/>
    <property type="match status" value="1"/>
</dbReference>
<dbReference type="SUPFAM" id="SSF54495">
    <property type="entry name" value="UBC-like"/>
    <property type="match status" value="1"/>
</dbReference>
<feature type="domain" description="RWD" evidence="1">
    <location>
        <begin position="10"/>
        <end position="112"/>
    </location>
</feature>
<dbReference type="InterPro" id="IPR042770">
    <property type="entry name" value="RWDD4"/>
</dbReference>
<gene>
    <name evidence="2" type="primary">RWDD4</name>
</gene>
<dbReference type="AlphaFoldDB" id="C1BT08"/>
<dbReference type="OrthoDB" id="10045773at2759"/>
<sequence length="194" mass="22299">MGETSELQSEELEVLKSIYEGDLQFKVIPDTKFQYKYGEDGSNRPFLLEIGWPEEYPNDAPDLSMDTFYNAHLKSTVSQAVIESVEAEIPQYLGMSMTYSLFEHVKENYDELVAEQPEVEEISDSVQSLDIGENTSATEDKKVILKKEKLTKAQKRRMWNKGGIDEHDRPRGWNWVDVIHHLSQTGYKEDDATA</sequence>
<dbReference type="EMBL" id="BT077737">
    <property type="protein sequence ID" value="ACO12161.1"/>
    <property type="molecule type" value="mRNA"/>
</dbReference>
<dbReference type="InterPro" id="IPR016135">
    <property type="entry name" value="UBQ-conjugating_enzyme/RWD"/>
</dbReference>
<proteinExistence type="evidence at transcript level"/>
<evidence type="ECO:0000313" key="2">
    <source>
        <dbReference type="EMBL" id="ACO12161.1"/>
    </source>
</evidence>